<comment type="function">
    <text evidence="1">Catalyzes oxygen-dependent 5-hydroxyuridine (ho5U) modification at position 34 in tRNAs.</text>
</comment>
<comment type="catalytic activity">
    <reaction evidence="1">
        <text>uridine(34) in tRNA + AH2 + O2 = 5-hydroxyuridine(34) in tRNA + A + H2O</text>
        <dbReference type="Rhea" id="RHEA:64224"/>
        <dbReference type="Rhea" id="RHEA-COMP:11727"/>
        <dbReference type="Rhea" id="RHEA-COMP:13381"/>
        <dbReference type="ChEBI" id="CHEBI:13193"/>
        <dbReference type="ChEBI" id="CHEBI:15377"/>
        <dbReference type="ChEBI" id="CHEBI:15379"/>
        <dbReference type="ChEBI" id="CHEBI:17499"/>
        <dbReference type="ChEBI" id="CHEBI:65315"/>
        <dbReference type="ChEBI" id="CHEBI:136877"/>
    </reaction>
</comment>
<dbReference type="InterPro" id="IPR040503">
    <property type="entry name" value="TRHO_N"/>
</dbReference>
<keyword evidence="5" id="KW-1185">Reference proteome</keyword>
<dbReference type="SMART" id="SM00450">
    <property type="entry name" value="RHOD"/>
    <property type="match status" value="1"/>
</dbReference>
<dbReference type="InterPro" id="IPR020936">
    <property type="entry name" value="TrhO"/>
</dbReference>
<accession>A0ABY4TQ39</accession>
<evidence type="ECO:0000256" key="1">
    <source>
        <dbReference type="HAMAP-Rule" id="MF_00469"/>
    </source>
</evidence>
<keyword evidence="1" id="KW-0560">Oxidoreductase</keyword>
<dbReference type="EC" id="1.14.-.-" evidence="1"/>
<keyword evidence="1" id="KW-0819">tRNA processing</keyword>
<feature type="region of interest" description="Disordered" evidence="2">
    <location>
        <begin position="285"/>
        <end position="314"/>
    </location>
</feature>
<dbReference type="Pfam" id="PF17773">
    <property type="entry name" value="UPF0176_N"/>
    <property type="match status" value="1"/>
</dbReference>
<dbReference type="RefSeq" id="WP_250748760.1">
    <property type="nucleotide sequence ID" value="NZ_CP098401.1"/>
</dbReference>
<reference evidence="4" key="1">
    <citation type="submission" date="2022-05" db="EMBL/GenBank/DDBJ databases">
        <title>Sphingomonas sp. strain RMG20 Genome sequencing and assembly.</title>
        <authorList>
            <person name="Kim I."/>
        </authorList>
    </citation>
    <scope>NUCLEOTIDE SEQUENCE</scope>
    <source>
        <strain evidence="4">RMG20</strain>
    </source>
</reference>
<comment type="similarity">
    <text evidence="1">Belongs to the TrhO family.</text>
</comment>
<dbReference type="Pfam" id="PF00581">
    <property type="entry name" value="Rhodanese"/>
    <property type="match status" value="1"/>
</dbReference>
<proteinExistence type="inferred from homology"/>
<evidence type="ECO:0000313" key="5">
    <source>
        <dbReference type="Proteomes" id="UP001055580"/>
    </source>
</evidence>
<evidence type="ECO:0000313" key="4">
    <source>
        <dbReference type="EMBL" id="URW74505.1"/>
    </source>
</evidence>
<feature type="compositionally biased region" description="Basic and acidic residues" evidence="2">
    <location>
        <begin position="285"/>
        <end position="307"/>
    </location>
</feature>
<dbReference type="InterPro" id="IPR036873">
    <property type="entry name" value="Rhodanese-like_dom_sf"/>
</dbReference>
<sequence>MTDTPPPPFADAVRVAALYRFTPLDAAAVRAPLLEVCTANGVFGTLLLASEGINGTIAGSDAGVEAVLAHIRTLPGCDTLDVRESRSPTLPFHRMKVRLKREIVTMGEPAIDPTATGTYVAPADWNALIADPDTVVVDTRNDYEVRIGSFAGAVDPATRSFGDFPAWLRANREQLEGRKVAMFCTGGIRCEKATALARAEGLDEVYHLKGGILSYLEQVPAAESLWAGECFVFDQRVAITHGLAQGSHALCHACRMPVSEADRASPLYVEGVSCPACHAERDDAQRQGYAERERQARLAEARGERHVGAVFPRS</sequence>
<dbReference type="NCBIfam" id="NF001136">
    <property type="entry name" value="PRK00142.1-4"/>
    <property type="match status" value="1"/>
</dbReference>
<dbReference type="HAMAP" id="MF_00469">
    <property type="entry name" value="TrhO"/>
    <property type="match status" value="1"/>
</dbReference>
<gene>
    <name evidence="1" type="primary">trhO</name>
    <name evidence="4" type="ORF">M9980_07885</name>
</gene>
<protein>
    <recommendedName>
        <fullName evidence="1">tRNA uridine(34) hydroxylase</fullName>
        <ecNumber evidence="1">1.14.-.-</ecNumber>
    </recommendedName>
    <alternativeName>
        <fullName evidence="1">tRNA hydroxylation protein O</fullName>
    </alternativeName>
</protein>
<evidence type="ECO:0000259" key="3">
    <source>
        <dbReference type="PROSITE" id="PS50206"/>
    </source>
</evidence>
<dbReference type="PROSITE" id="PS50206">
    <property type="entry name" value="RHODANESE_3"/>
    <property type="match status" value="1"/>
</dbReference>
<dbReference type="CDD" id="cd01518">
    <property type="entry name" value="RHOD_YceA"/>
    <property type="match status" value="1"/>
</dbReference>
<name>A0ABY4TQ39_9SPHN</name>
<dbReference type="Gene3D" id="3.40.250.10">
    <property type="entry name" value="Rhodanese-like domain"/>
    <property type="match status" value="1"/>
</dbReference>
<organism evidence="4 5">
    <name type="scientific">Sphingomonas donggukensis</name>
    <dbReference type="NCBI Taxonomy" id="2949093"/>
    <lineage>
        <taxon>Bacteria</taxon>
        <taxon>Pseudomonadati</taxon>
        <taxon>Pseudomonadota</taxon>
        <taxon>Alphaproteobacteria</taxon>
        <taxon>Sphingomonadales</taxon>
        <taxon>Sphingomonadaceae</taxon>
        <taxon>Sphingomonas</taxon>
    </lineage>
</organism>
<evidence type="ECO:0000256" key="2">
    <source>
        <dbReference type="SAM" id="MobiDB-lite"/>
    </source>
</evidence>
<dbReference type="Gene3D" id="3.30.70.100">
    <property type="match status" value="1"/>
</dbReference>
<dbReference type="EMBL" id="CP098401">
    <property type="protein sequence ID" value="URW74505.1"/>
    <property type="molecule type" value="Genomic_DNA"/>
</dbReference>
<dbReference type="PANTHER" id="PTHR43268:SF3">
    <property type="entry name" value="RHODANESE-LIKE DOMAIN-CONTAINING PROTEIN 7-RELATED"/>
    <property type="match status" value="1"/>
</dbReference>
<dbReference type="PANTHER" id="PTHR43268">
    <property type="entry name" value="THIOSULFATE SULFURTRANSFERASE/RHODANESE-LIKE DOMAIN-CONTAINING PROTEIN 2"/>
    <property type="match status" value="1"/>
</dbReference>
<dbReference type="Proteomes" id="UP001055580">
    <property type="component" value="Chromosome"/>
</dbReference>
<dbReference type="InterPro" id="IPR001763">
    <property type="entry name" value="Rhodanese-like_dom"/>
</dbReference>
<dbReference type="SUPFAM" id="SSF52821">
    <property type="entry name" value="Rhodanese/Cell cycle control phosphatase"/>
    <property type="match status" value="1"/>
</dbReference>
<feature type="domain" description="Rhodanese" evidence="3">
    <location>
        <begin position="130"/>
        <end position="224"/>
    </location>
</feature>